<feature type="chain" id="PRO_5047412319" description="Lipoprotein" evidence="1">
    <location>
        <begin position="24"/>
        <end position="177"/>
    </location>
</feature>
<name>A0ABT4WES6_9FLAO</name>
<dbReference type="RefSeq" id="WP_271336916.1">
    <property type="nucleotide sequence ID" value="NZ_JAMZNK010000028.1"/>
</dbReference>
<keyword evidence="1" id="KW-0732">Signal</keyword>
<keyword evidence="3" id="KW-1185">Reference proteome</keyword>
<accession>A0ABT4WES6</accession>
<comment type="caution">
    <text evidence="2">The sequence shown here is derived from an EMBL/GenBank/DDBJ whole genome shotgun (WGS) entry which is preliminary data.</text>
</comment>
<organism evidence="2 3">
    <name type="scientific">Flavobacterium azizsancarii</name>
    <dbReference type="NCBI Taxonomy" id="2961580"/>
    <lineage>
        <taxon>Bacteria</taxon>
        <taxon>Pseudomonadati</taxon>
        <taxon>Bacteroidota</taxon>
        <taxon>Flavobacteriia</taxon>
        <taxon>Flavobacteriales</taxon>
        <taxon>Flavobacteriaceae</taxon>
        <taxon>Flavobacterium</taxon>
    </lineage>
</organism>
<evidence type="ECO:0008006" key="4">
    <source>
        <dbReference type="Google" id="ProtNLM"/>
    </source>
</evidence>
<protein>
    <recommendedName>
        <fullName evidence="4">Lipoprotein</fullName>
    </recommendedName>
</protein>
<gene>
    <name evidence="2" type="ORF">NJT12_15905</name>
</gene>
<evidence type="ECO:0000313" key="2">
    <source>
        <dbReference type="EMBL" id="MDA6071100.1"/>
    </source>
</evidence>
<proteinExistence type="predicted"/>
<dbReference type="EMBL" id="JAMZNK010000028">
    <property type="protein sequence ID" value="MDA6071100.1"/>
    <property type="molecule type" value="Genomic_DNA"/>
</dbReference>
<evidence type="ECO:0000256" key="1">
    <source>
        <dbReference type="SAM" id="SignalP"/>
    </source>
</evidence>
<feature type="signal peptide" evidence="1">
    <location>
        <begin position="1"/>
        <end position="23"/>
    </location>
</feature>
<evidence type="ECO:0000313" key="3">
    <source>
        <dbReference type="Proteomes" id="UP001212170"/>
    </source>
</evidence>
<dbReference type="PROSITE" id="PS51257">
    <property type="entry name" value="PROKAR_LIPOPROTEIN"/>
    <property type="match status" value="1"/>
</dbReference>
<reference evidence="2 3" key="1">
    <citation type="journal article" date="2023" name="Chemosphere">
        <title>Whole genome analysis of Flavobacterium aziz-sancarii sp. nov., isolated from Ardley Island (Antarctica), revealed a rich resistome and bioremediation potential.</title>
        <authorList>
            <person name="Otur C."/>
            <person name="Okay S."/>
            <person name="Kurt-Kizildogan A."/>
        </authorList>
    </citation>
    <scope>NUCLEOTIDE SEQUENCE [LARGE SCALE GENOMIC DNA]</scope>
    <source>
        <strain evidence="2 3">AC</strain>
    </source>
</reference>
<sequence length="177" mass="20609">MKKVILKYFALLLLLFVSCKTLQINNEPARSFLPMKIGNKWTIDSQNYTQIQDTVRIDNKLYYKFYSLIGGDAVSTAYLRIDENNQLMESWPDLRGKEYTRAKFNSKVGDSFFTLNDASTNDYKVTVIKKTNKKITFSFEMIYHDNMKGESHQVTYIKGQGLDDGWKNIKIDTKIVK</sequence>
<dbReference type="Proteomes" id="UP001212170">
    <property type="component" value="Unassembled WGS sequence"/>
</dbReference>